<dbReference type="RefSeq" id="WP_184919914.1">
    <property type="nucleotide sequence ID" value="NZ_JACHJR010000001.1"/>
</dbReference>
<dbReference type="EMBL" id="JACHJR010000001">
    <property type="protein sequence ID" value="MBB4949524.1"/>
    <property type="molecule type" value="Genomic_DNA"/>
</dbReference>
<dbReference type="Proteomes" id="UP000573327">
    <property type="component" value="Unassembled WGS sequence"/>
</dbReference>
<name>A0A7W7SFK7_9ACTN</name>
<organism evidence="2 3">
    <name type="scientific">Kitasatospora gansuensis</name>
    <dbReference type="NCBI Taxonomy" id="258050"/>
    <lineage>
        <taxon>Bacteria</taxon>
        <taxon>Bacillati</taxon>
        <taxon>Actinomycetota</taxon>
        <taxon>Actinomycetes</taxon>
        <taxon>Kitasatosporales</taxon>
        <taxon>Streptomycetaceae</taxon>
        <taxon>Kitasatospora</taxon>
    </lineage>
</organism>
<reference evidence="2 3" key="1">
    <citation type="submission" date="2020-08" db="EMBL/GenBank/DDBJ databases">
        <title>Sequencing the genomes of 1000 actinobacteria strains.</title>
        <authorList>
            <person name="Klenk H.-P."/>
        </authorList>
    </citation>
    <scope>NUCLEOTIDE SEQUENCE [LARGE SCALE GENOMIC DNA]</scope>
    <source>
        <strain evidence="2 3">DSM 44786</strain>
    </source>
</reference>
<dbReference type="AlphaFoldDB" id="A0A7W7SFK7"/>
<proteinExistence type="predicted"/>
<sequence>MATTTPLEDWQIDVAGIRIGNGTRIPIADIDGLGTPDKRTGDRPIPAEDGSYPGRDTLAPRALVIDAGIRTPGDPADALDLFAELEQAAASPQVRLVPGATDVLRVQRPGRPPRRQYGRLIGVEAISMDSATYGWIPIRIKFAGLDPTWYGDTTEGLTLPLDISAQSGQGFTAPLRAPMTTGTASPSTRPGWVTNSGNQPTWPKIRITGPVVNPRVWIQGAGAALQFSIVLGAGETLDIETRPGSRNVTRNGGGFPAGALSRASRLDLFQLPPGRSEVRWSAQDATNTARLALTWRGAHSSI</sequence>
<feature type="compositionally biased region" description="Polar residues" evidence="1">
    <location>
        <begin position="180"/>
        <end position="200"/>
    </location>
</feature>
<evidence type="ECO:0008006" key="4">
    <source>
        <dbReference type="Google" id="ProtNLM"/>
    </source>
</evidence>
<feature type="compositionally biased region" description="Basic and acidic residues" evidence="1">
    <location>
        <begin position="36"/>
        <end position="46"/>
    </location>
</feature>
<comment type="caution">
    <text evidence="2">The sequence shown here is derived from an EMBL/GenBank/DDBJ whole genome shotgun (WGS) entry which is preliminary data.</text>
</comment>
<protein>
    <recommendedName>
        <fullName evidence="4">Tail protein</fullName>
    </recommendedName>
</protein>
<feature type="region of interest" description="Disordered" evidence="1">
    <location>
        <begin position="179"/>
        <end position="200"/>
    </location>
</feature>
<evidence type="ECO:0000313" key="2">
    <source>
        <dbReference type="EMBL" id="MBB4949524.1"/>
    </source>
</evidence>
<evidence type="ECO:0000313" key="3">
    <source>
        <dbReference type="Proteomes" id="UP000573327"/>
    </source>
</evidence>
<keyword evidence="3" id="KW-1185">Reference proteome</keyword>
<gene>
    <name evidence="2" type="ORF">F4556_005059</name>
</gene>
<accession>A0A7W7SFK7</accession>
<evidence type="ECO:0000256" key="1">
    <source>
        <dbReference type="SAM" id="MobiDB-lite"/>
    </source>
</evidence>
<feature type="region of interest" description="Disordered" evidence="1">
    <location>
        <begin position="29"/>
        <end position="53"/>
    </location>
</feature>